<comment type="caution">
    <text evidence="1">The sequence shown here is derived from an EMBL/GenBank/DDBJ whole genome shotgun (WGS) entry which is preliminary data.</text>
</comment>
<reference evidence="1 2" key="1">
    <citation type="submission" date="2024-04" db="EMBL/GenBank/DDBJ databases">
        <authorList>
            <person name="Rising A."/>
            <person name="Reimegard J."/>
            <person name="Sonavane S."/>
            <person name="Akerstrom W."/>
            <person name="Nylinder S."/>
            <person name="Hedman E."/>
            <person name="Kallberg Y."/>
        </authorList>
    </citation>
    <scope>NUCLEOTIDE SEQUENCE [LARGE SCALE GENOMIC DNA]</scope>
</reference>
<dbReference type="EMBL" id="CAXIEN010000141">
    <property type="protein sequence ID" value="CAL1281196.1"/>
    <property type="molecule type" value="Genomic_DNA"/>
</dbReference>
<gene>
    <name evidence="1" type="ORF">LARSCL_LOCUS11434</name>
</gene>
<proteinExistence type="predicted"/>
<accession>A0AAV2AC60</accession>
<keyword evidence="2" id="KW-1185">Reference proteome</keyword>
<dbReference type="Proteomes" id="UP001497382">
    <property type="component" value="Unassembled WGS sequence"/>
</dbReference>
<evidence type="ECO:0000313" key="1">
    <source>
        <dbReference type="EMBL" id="CAL1281196.1"/>
    </source>
</evidence>
<protein>
    <submittedName>
        <fullName evidence="1">Uncharacterized protein</fullName>
    </submittedName>
</protein>
<evidence type="ECO:0000313" key="2">
    <source>
        <dbReference type="Proteomes" id="UP001497382"/>
    </source>
</evidence>
<sequence>MVTQAMDTPVILQETTTKVAMKGELTTKEPISKGIVVILPMVMADMVTEDMDMVDMVENEEFITKSSPNTLCSEPFSSTNESSVLVFK</sequence>
<dbReference type="AlphaFoldDB" id="A0AAV2AC60"/>
<organism evidence="1 2">
    <name type="scientific">Larinioides sclopetarius</name>
    <dbReference type="NCBI Taxonomy" id="280406"/>
    <lineage>
        <taxon>Eukaryota</taxon>
        <taxon>Metazoa</taxon>
        <taxon>Ecdysozoa</taxon>
        <taxon>Arthropoda</taxon>
        <taxon>Chelicerata</taxon>
        <taxon>Arachnida</taxon>
        <taxon>Araneae</taxon>
        <taxon>Araneomorphae</taxon>
        <taxon>Entelegynae</taxon>
        <taxon>Araneoidea</taxon>
        <taxon>Araneidae</taxon>
        <taxon>Larinioides</taxon>
    </lineage>
</organism>
<name>A0AAV2AC60_9ARAC</name>